<feature type="domain" description="Arf-GAP" evidence="7">
    <location>
        <begin position="89"/>
        <end position="213"/>
    </location>
</feature>
<dbReference type="SUPFAM" id="SSF57863">
    <property type="entry name" value="ArfGap/RecO-like zinc finger"/>
    <property type="match status" value="1"/>
</dbReference>
<dbReference type="VEuPathDB" id="TriTrypDB:LdCL_290008200"/>
<dbReference type="GO" id="GO:0005096">
    <property type="term" value="F:GTPase activator activity"/>
    <property type="evidence" value="ECO:0007669"/>
    <property type="project" value="UniProtKB-KW"/>
</dbReference>
<feature type="region of interest" description="Disordered" evidence="6">
    <location>
        <begin position="340"/>
        <end position="389"/>
    </location>
</feature>
<dbReference type="PRINTS" id="PR00405">
    <property type="entry name" value="REVINTRACTNG"/>
</dbReference>
<feature type="compositionally biased region" description="Low complexity" evidence="6">
    <location>
        <begin position="375"/>
        <end position="389"/>
    </location>
</feature>
<evidence type="ECO:0000313" key="9">
    <source>
        <dbReference type="EMBL" id="CBZ35758.1"/>
    </source>
</evidence>
<dbReference type="GO" id="GO:0005737">
    <property type="term" value="C:cytoplasm"/>
    <property type="evidence" value="ECO:0007669"/>
    <property type="project" value="TreeGrafter"/>
</dbReference>
<dbReference type="FunFam" id="1.10.220.150:FF:000009">
    <property type="entry name" value="stromal membrane-associated protein 1 isoform X1"/>
    <property type="match status" value="1"/>
</dbReference>
<dbReference type="InterPro" id="IPR051718">
    <property type="entry name" value="ARF_GTPase-activating"/>
</dbReference>
<evidence type="ECO:0000313" key="10">
    <source>
        <dbReference type="EMBL" id="TPP52668.1"/>
    </source>
</evidence>
<dbReference type="KEGG" id="ldo:LDBPK_290340"/>
<dbReference type="EMBL" id="RHLC01000014">
    <property type="protein sequence ID" value="TPP52668.1"/>
    <property type="molecule type" value="Genomic_DNA"/>
</dbReference>
<feature type="compositionally biased region" description="Polar residues" evidence="6">
    <location>
        <begin position="238"/>
        <end position="249"/>
    </location>
</feature>
<dbReference type="GO" id="GO:0008270">
    <property type="term" value="F:zinc ion binding"/>
    <property type="evidence" value="ECO:0007669"/>
    <property type="project" value="UniProtKB-KW"/>
</dbReference>
<reference evidence="8 12" key="4">
    <citation type="journal article" date="2018" name="Sci. Rep.">
        <title>A complete Leishmania donovani reference genome identifies novel genetic variations associated with virulence.</title>
        <authorList>
            <person name="Lypaczewski P."/>
            <person name="Hoshizaki J."/>
            <person name="Zhang W.-W."/>
            <person name="McCall L.-I."/>
            <person name="Torcivia-Rodriguez J."/>
            <person name="Simonyan V."/>
            <person name="Kaur A."/>
            <person name="Dewar K."/>
            <person name="Matlashewski G."/>
        </authorList>
    </citation>
    <scope>NUCLEOTIDE SEQUENCE [LARGE SCALE GENOMIC DNA]</scope>
    <source>
        <strain evidence="8 12">LdCL</strain>
    </source>
</reference>
<dbReference type="PANTHER" id="PTHR45705">
    <property type="entry name" value="FI20236P1"/>
    <property type="match status" value="1"/>
</dbReference>
<reference evidence="11" key="3">
    <citation type="submission" date="2011-02" db="EMBL/GenBank/DDBJ databases">
        <title>Whole genome sequencing of Leishmania donovani clinical lines reveals dynamic variation related to drug resistance.</title>
        <authorList>
            <person name="Downing T."/>
            <person name="Imamura H."/>
            <person name="Sanders M."/>
            <person name="Decuypere S."/>
            <person name="Hertz-Fowler C."/>
            <person name="Clark T.G."/>
            <person name="Rijal S."/>
            <person name="Sundar S."/>
            <person name="Quail M.A."/>
            <person name="De Doncker S."/>
            <person name="Maes I."/>
            <person name="Vanaerschot M."/>
            <person name="Stark O."/>
            <person name="Schonian G."/>
            <person name="Dujardin J.C."/>
            <person name="Berriman M."/>
        </authorList>
    </citation>
    <scope>NUCLEOTIDE SEQUENCE [LARGE SCALE GENOMIC DNA]</scope>
    <source>
        <strain evidence="11">BPK282A1</strain>
    </source>
</reference>
<dbReference type="InterPro" id="IPR037278">
    <property type="entry name" value="ARFGAP/RecO"/>
</dbReference>
<dbReference type="OMA" id="QREFAMH"/>
<keyword evidence="4" id="KW-0862">Zinc</keyword>
<dbReference type="EMBL" id="CP029528">
    <property type="protein sequence ID" value="AYU80519.1"/>
    <property type="molecule type" value="Genomic_DNA"/>
</dbReference>
<dbReference type="VEuPathDB" id="TriTrypDB:LDHU3_29.0470"/>
<proteinExistence type="predicted"/>
<evidence type="ECO:0000256" key="6">
    <source>
        <dbReference type="SAM" id="MobiDB-lite"/>
    </source>
</evidence>
<dbReference type="PROSITE" id="PS50115">
    <property type="entry name" value="ARFGAP"/>
    <property type="match status" value="1"/>
</dbReference>
<evidence type="ECO:0000313" key="12">
    <source>
        <dbReference type="Proteomes" id="UP000274082"/>
    </source>
</evidence>
<evidence type="ECO:0000259" key="7">
    <source>
        <dbReference type="PROSITE" id="PS50115"/>
    </source>
</evidence>
<dbReference type="Proteomes" id="UP000274082">
    <property type="component" value="Chromosome 29"/>
</dbReference>
<feature type="region of interest" description="Disordered" evidence="6">
    <location>
        <begin position="1"/>
        <end position="84"/>
    </location>
</feature>
<keyword evidence="12" id="KW-1185">Reference proteome</keyword>
<dbReference type="GeneID" id="13387190"/>
<evidence type="ECO:0000313" key="11">
    <source>
        <dbReference type="Proteomes" id="UP000008980"/>
    </source>
</evidence>
<evidence type="ECO:0000256" key="4">
    <source>
        <dbReference type="ARBA" id="ARBA00022833"/>
    </source>
</evidence>
<dbReference type="InterPro" id="IPR001164">
    <property type="entry name" value="ArfGAP_dom"/>
</dbReference>
<accession>A0A3Q8IE49</accession>
<evidence type="ECO:0000256" key="3">
    <source>
        <dbReference type="ARBA" id="ARBA00022771"/>
    </source>
</evidence>
<gene>
    <name evidence="10" type="ORF">CGC21_27715</name>
    <name evidence="9" type="ORF">LDBPK_290340</name>
    <name evidence="8" type="ORF">LdCL_290008200</name>
</gene>
<dbReference type="OrthoDB" id="10266696at2759"/>
<keyword evidence="1" id="KW-0343">GTPase activation</keyword>
<accession>E9BKI0</accession>
<dbReference type="PANTHER" id="PTHR45705:SF1">
    <property type="entry name" value="FI20236P1"/>
    <property type="match status" value="1"/>
</dbReference>
<dbReference type="EMBL" id="FR799616">
    <property type="protein sequence ID" value="CBZ35758.1"/>
    <property type="molecule type" value="Genomic_DNA"/>
</dbReference>
<dbReference type="CDD" id="cd08204">
    <property type="entry name" value="ArfGap"/>
    <property type="match status" value="1"/>
</dbReference>
<organism evidence="8 12">
    <name type="scientific">Leishmania donovani</name>
    <dbReference type="NCBI Taxonomy" id="5661"/>
    <lineage>
        <taxon>Eukaryota</taxon>
        <taxon>Discoba</taxon>
        <taxon>Euglenozoa</taxon>
        <taxon>Kinetoplastea</taxon>
        <taxon>Metakinetoplastina</taxon>
        <taxon>Trypanosomatida</taxon>
        <taxon>Trypanosomatidae</taxon>
        <taxon>Leishmaniinae</taxon>
        <taxon>Leishmania</taxon>
    </lineage>
</organism>
<keyword evidence="3 5" id="KW-0863">Zinc-finger</keyword>
<sequence length="389" mass="41401">MSCPASEKAQLTAAAMPVADKLKERRHKKSKEASTEGGHHHHHRAHEKKKGKSAANADASTSLPITLSEPPKHRGTKADEDDEDWEANRAAVERLCSQYPNNVCADCGETGTRWTSVNHGVFVCIRCSGVHRSLGVHISKVKSTNMDRWSLAEVRLMEAIGNAKAKTLYEARLPTGARPSGGADAAADDAVRSFIQRKYEQREFAMHNLKDVLGRLYKDTGYGRPKMGSKPGAAAEGTVTSPTRGSSSDAVPIDRAVATGKRGDTMRALYGDAAAEMQRGSSRRKDAARLSAASAPKPTYGTFGMVNVPVEEYEARWQRTLAVFSSVEALPAAAAAPAGEMLSADERGKEGGATTATPLTDPNDTVAERPQMGGAEATPATASATSFVV</sequence>
<dbReference type="Proteomes" id="UP000318447">
    <property type="component" value="Unassembled WGS sequence"/>
</dbReference>
<reference evidence="9" key="2">
    <citation type="submission" date="2011-01" db="EMBL/GenBank/DDBJ databases">
        <authorList>
            <person name="Zhao B.P."/>
            <person name="Ren Z.A."/>
            <person name="Li C.D."/>
        </authorList>
    </citation>
    <scope>NUCLEOTIDE SEQUENCE</scope>
    <source>
        <strain evidence="9">BPK282A1</strain>
    </source>
</reference>
<dbReference type="VEuPathDB" id="TriTrypDB:LdBPK_290340.1"/>
<reference evidence="10" key="5">
    <citation type="submission" date="2019-02" db="EMBL/GenBank/DDBJ databases">
        <title>FDA dAtabase for Regulatory Grade micrObial Sequences (FDA-ARGOS): Supporting development and validation of Infectious Disease Dx tests.</title>
        <authorList>
            <person name="Duncan R."/>
            <person name="Fisher C."/>
            <person name="Tallon L.J."/>
            <person name="Sadzewicz L."/>
            <person name="Sengamalay N."/>
            <person name="Ott S."/>
            <person name="Godinez A."/>
            <person name="Nagaraj S."/>
            <person name="Nadendla S."/>
            <person name="Sichtig H."/>
        </authorList>
    </citation>
    <scope>NUCLEOTIDE SEQUENCE</scope>
    <source>
        <strain evidence="10">FDAARGOS_361</strain>
    </source>
</reference>
<dbReference type="Proteomes" id="UP000008980">
    <property type="component" value="Chromosome 29"/>
</dbReference>
<name>A0A3Q8IE49_LEIDO</name>
<dbReference type="SMART" id="SM00105">
    <property type="entry name" value="ArfGap"/>
    <property type="match status" value="1"/>
</dbReference>
<evidence type="ECO:0000256" key="2">
    <source>
        <dbReference type="ARBA" id="ARBA00022723"/>
    </source>
</evidence>
<dbReference type="AlphaFoldDB" id="A0A3Q8IE49"/>
<feature type="compositionally biased region" description="Polar residues" evidence="6">
    <location>
        <begin position="354"/>
        <end position="363"/>
    </location>
</feature>
<evidence type="ECO:0000313" key="8">
    <source>
        <dbReference type="EMBL" id="AYU80519.1"/>
    </source>
</evidence>
<feature type="compositionally biased region" description="Basic residues" evidence="6">
    <location>
        <begin position="39"/>
        <end position="52"/>
    </location>
</feature>
<dbReference type="Pfam" id="PF01412">
    <property type="entry name" value="ArfGap"/>
    <property type="match status" value="1"/>
</dbReference>
<dbReference type="Gene3D" id="1.10.220.150">
    <property type="entry name" value="Arf GTPase activating protein"/>
    <property type="match status" value="1"/>
</dbReference>
<evidence type="ECO:0000256" key="1">
    <source>
        <dbReference type="ARBA" id="ARBA00022468"/>
    </source>
</evidence>
<dbReference type="RefSeq" id="XP_003862451.1">
    <property type="nucleotide sequence ID" value="XM_003862403.1"/>
</dbReference>
<reference evidence="13" key="6">
    <citation type="submission" date="2019-02" db="EMBL/GenBank/DDBJ databases">
        <title>FDA dAtabase for Regulatory Grade micrObial Sequences (FDA-ARGOS): Supporting development and validation of Infectious Disease Dx tests.</title>
        <authorList>
            <person name="Duncan R."/>
            <person name="Fisher C."/>
            <person name="Tallon L."/>
            <person name="Sadzewicz L."/>
            <person name="Sengamalay N."/>
            <person name="Ott S."/>
            <person name="Godinez A."/>
            <person name="Nagaraj S."/>
            <person name="Vavikolanu K."/>
            <person name="Nadendla S."/>
            <person name="Aluvathingal J."/>
            <person name="Sichtig H."/>
        </authorList>
    </citation>
    <scope>NUCLEOTIDE SEQUENCE [LARGE SCALE GENOMIC DNA]</scope>
    <source>
        <strain evidence="13">FDAARGOS_361</strain>
    </source>
</reference>
<dbReference type="InterPro" id="IPR038508">
    <property type="entry name" value="ArfGAP_dom_sf"/>
</dbReference>
<evidence type="ECO:0000256" key="5">
    <source>
        <dbReference type="PROSITE-ProRule" id="PRU00288"/>
    </source>
</evidence>
<keyword evidence="2" id="KW-0479">Metal-binding</keyword>
<protein>
    <submittedName>
        <fullName evidence="8">GTPase activating protein for Arf, putative</fullName>
    </submittedName>
    <submittedName>
        <fullName evidence="10">Putative GTPase activating protein for Arf family protein</fullName>
    </submittedName>
</protein>
<evidence type="ECO:0000313" key="13">
    <source>
        <dbReference type="Proteomes" id="UP000318447"/>
    </source>
</evidence>
<reference evidence="9 11" key="1">
    <citation type="journal article" date="2011" name="Genome Res.">
        <title>Whole genome sequencing of multiple Leishmania donovani clinical isolates provides insights into population structure and mechanisms of drug resistance.</title>
        <authorList>
            <person name="Downing T."/>
            <person name="Imamura H."/>
            <person name="Decuypere S."/>
            <person name="Clark T.G."/>
            <person name="Coombs G.H."/>
            <person name="Cotton J.A."/>
            <person name="Hilley J.D."/>
            <person name="de Doncker S."/>
            <person name="Maes I."/>
            <person name="Mottram J.C."/>
            <person name="Quail M.A."/>
            <person name="Rijal S."/>
            <person name="Sanders M."/>
            <person name="Schonian G."/>
            <person name="Stark O."/>
            <person name="Sundar S."/>
            <person name="Vanaerschot M."/>
            <person name="Hertz-Fowler C."/>
            <person name="Dujardin J.C."/>
            <person name="Berriman M."/>
        </authorList>
    </citation>
    <scope>NUCLEOTIDE SEQUENCE [LARGE SCALE GENOMIC DNA]</scope>
    <source>
        <strain evidence="9 11">BPK282A1</strain>
    </source>
</reference>
<feature type="region of interest" description="Disordered" evidence="6">
    <location>
        <begin position="223"/>
        <end position="250"/>
    </location>
</feature>